<dbReference type="AlphaFoldDB" id="A0AB35WUM3"/>
<keyword evidence="3" id="KW-0560">Oxidoreductase</keyword>
<keyword evidence="6" id="KW-1185">Reference proteome</keyword>
<evidence type="ECO:0000259" key="4">
    <source>
        <dbReference type="Pfam" id="PF00881"/>
    </source>
</evidence>
<comment type="caution">
    <text evidence="5">The sequence shown here is derived from an EMBL/GenBank/DDBJ whole genome shotgun (WGS) entry which is preliminary data.</text>
</comment>
<dbReference type="GO" id="GO:0016491">
    <property type="term" value="F:oxidoreductase activity"/>
    <property type="evidence" value="ECO:0007669"/>
    <property type="project" value="UniProtKB-KW"/>
</dbReference>
<dbReference type="InterPro" id="IPR000415">
    <property type="entry name" value="Nitroreductase-like"/>
</dbReference>
<sequence length="228" mass="24843">MTLEHSVATLNQLLSQRSSCRAFTAEPVPQATLESILTMAQRSASWCNSQPWQIHLTQGDATEQFRDIMQAPAHEDEPGPDFPWPSAYRGVYQDRRRECGLALYDSLGIERGDRVASARQTRENFRFFGAPHVAMITSDQALGVYGAVDCGGYIANLLLAAASHGVAAIAQAALAAHPQRVRDYFGLAPDRLVVCGISLGFAEPGHPANNFRTTRANITTAVQWKGDS</sequence>
<evidence type="ECO:0000313" key="5">
    <source>
        <dbReference type="EMBL" id="MEE1866780.1"/>
    </source>
</evidence>
<proteinExistence type="predicted"/>
<keyword evidence="2" id="KW-0288">FMN</keyword>
<dbReference type="RefSeq" id="WP_330079439.1">
    <property type="nucleotide sequence ID" value="NZ_JAZDCU010000009.1"/>
</dbReference>
<dbReference type="EMBL" id="JAZDQP010000006">
    <property type="protein sequence ID" value="MEE1866780.1"/>
    <property type="molecule type" value="Genomic_DNA"/>
</dbReference>
<dbReference type="PANTHER" id="PTHR23026">
    <property type="entry name" value="NADPH NITROREDUCTASE"/>
    <property type="match status" value="1"/>
</dbReference>
<dbReference type="PANTHER" id="PTHR23026:SF90">
    <property type="entry name" value="IODOTYROSINE DEIODINASE 1"/>
    <property type="match status" value="1"/>
</dbReference>
<organism evidence="5 6">
    <name type="scientific">Pseudomonas auratipiscis</name>
    <dbReference type="NCBI Taxonomy" id="3115853"/>
    <lineage>
        <taxon>Bacteria</taxon>
        <taxon>Pseudomonadati</taxon>
        <taxon>Pseudomonadota</taxon>
        <taxon>Gammaproteobacteria</taxon>
        <taxon>Pseudomonadales</taxon>
        <taxon>Pseudomonadaceae</taxon>
        <taxon>Pseudomonas</taxon>
    </lineage>
</organism>
<evidence type="ECO:0000256" key="1">
    <source>
        <dbReference type="ARBA" id="ARBA00022630"/>
    </source>
</evidence>
<gene>
    <name evidence="5" type="ORF">V0R53_10260</name>
</gene>
<dbReference type="InterPro" id="IPR029479">
    <property type="entry name" value="Nitroreductase"/>
</dbReference>
<dbReference type="Gene3D" id="3.40.109.10">
    <property type="entry name" value="NADH Oxidase"/>
    <property type="match status" value="1"/>
</dbReference>
<feature type="domain" description="Nitroreductase" evidence="4">
    <location>
        <begin position="15"/>
        <end position="200"/>
    </location>
</feature>
<dbReference type="Pfam" id="PF00881">
    <property type="entry name" value="Nitroreductase"/>
    <property type="match status" value="1"/>
</dbReference>
<evidence type="ECO:0000313" key="6">
    <source>
        <dbReference type="Proteomes" id="UP001307839"/>
    </source>
</evidence>
<reference evidence="5 6" key="1">
    <citation type="submission" date="2024-01" db="EMBL/GenBank/DDBJ databases">
        <title>Unpublished Manusciprt.</title>
        <authorList>
            <person name="Duman M."/>
            <person name="Valdes E.G."/>
            <person name="Ajmi N."/>
            <person name="Altun S."/>
            <person name="Saticioglu I.B."/>
        </authorList>
    </citation>
    <scope>NUCLEOTIDE SEQUENCE [LARGE SCALE GENOMIC DNA]</scope>
    <source>
        <strain evidence="5 6">120P</strain>
    </source>
</reference>
<dbReference type="InterPro" id="IPR050627">
    <property type="entry name" value="Nitroreductase/BluB"/>
</dbReference>
<accession>A0AB35WUM3</accession>
<protein>
    <submittedName>
        <fullName evidence="5">Nitroreductase</fullName>
    </submittedName>
</protein>
<name>A0AB35WUM3_9PSED</name>
<keyword evidence="1" id="KW-0285">Flavoprotein</keyword>
<dbReference type="CDD" id="cd02136">
    <property type="entry name" value="PnbA_NfnB-like"/>
    <property type="match status" value="1"/>
</dbReference>
<evidence type="ECO:0000256" key="2">
    <source>
        <dbReference type="ARBA" id="ARBA00022643"/>
    </source>
</evidence>
<dbReference type="SUPFAM" id="SSF55469">
    <property type="entry name" value="FMN-dependent nitroreductase-like"/>
    <property type="match status" value="1"/>
</dbReference>
<dbReference type="Proteomes" id="UP001307839">
    <property type="component" value="Unassembled WGS sequence"/>
</dbReference>
<evidence type="ECO:0000256" key="3">
    <source>
        <dbReference type="ARBA" id="ARBA00023002"/>
    </source>
</evidence>